<dbReference type="PATRIC" id="fig|889378.3.peg.2213"/>
<comment type="subcellular location">
    <subcellularLocation>
        <location evidence="8">Cell membrane</location>
    </subcellularLocation>
    <subcellularLocation>
        <location evidence="1">Membrane</location>
    </subcellularLocation>
</comment>
<keyword evidence="12" id="KW-1185">Reference proteome</keyword>
<dbReference type="InterPro" id="IPR008250">
    <property type="entry name" value="ATPase_P-typ_transduc_dom_A_sf"/>
</dbReference>
<protein>
    <recommendedName>
        <fullName evidence="6">P-type Zn(2+) transporter</fullName>
        <ecNumber evidence="6">7.2.2.12</ecNumber>
    </recommendedName>
</protein>
<dbReference type="InterPro" id="IPR023214">
    <property type="entry name" value="HAD_sf"/>
</dbReference>
<keyword evidence="8" id="KW-0479">Metal-binding</keyword>
<feature type="transmembrane region" description="Helical" evidence="8">
    <location>
        <begin position="285"/>
        <end position="306"/>
    </location>
</feature>
<dbReference type="PROSITE" id="PS00154">
    <property type="entry name" value="ATPASE_E1_E2"/>
    <property type="match status" value="1"/>
</dbReference>
<evidence type="ECO:0000313" key="11">
    <source>
        <dbReference type="EMBL" id="AFG38272.1"/>
    </source>
</evidence>
<organism evidence="11 12">
    <name type="scientific">Spirochaeta africana (strain ATCC 700263 / DSM 8902 / Z-7692)</name>
    <dbReference type="NCBI Taxonomy" id="889378"/>
    <lineage>
        <taxon>Bacteria</taxon>
        <taxon>Pseudomonadati</taxon>
        <taxon>Spirochaetota</taxon>
        <taxon>Spirochaetia</taxon>
        <taxon>Spirochaetales</taxon>
        <taxon>Spirochaetaceae</taxon>
        <taxon>Spirochaeta</taxon>
    </lineage>
</organism>
<dbReference type="SUPFAM" id="SSF56784">
    <property type="entry name" value="HAD-like"/>
    <property type="match status" value="1"/>
</dbReference>
<dbReference type="GO" id="GO:0046872">
    <property type="term" value="F:metal ion binding"/>
    <property type="evidence" value="ECO:0007669"/>
    <property type="project" value="UniProtKB-KW"/>
</dbReference>
<feature type="region of interest" description="Disordered" evidence="9">
    <location>
        <begin position="1"/>
        <end position="22"/>
    </location>
</feature>
<dbReference type="InterPro" id="IPR059000">
    <property type="entry name" value="ATPase_P-type_domA"/>
</dbReference>
<evidence type="ECO:0000256" key="3">
    <source>
        <dbReference type="ARBA" id="ARBA00022692"/>
    </source>
</evidence>
<dbReference type="NCBIfam" id="TIGR01512">
    <property type="entry name" value="ATPase-IB2_Cd"/>
    <property type="match status" value="1"/>
</dbReference>
<dbReference type="SUPFAM" id="SSF81653">
    <property type="entry name" value="Calcium ATPase, transduction domain A"/>
    <property type="match status" value="1"/>
</dbReference>
<feature type="transmembrane region" description="Helical" evidence="8">
    <location>
        <begin position="621"/>
        <end position="646"/>
    </location>
</feature>
<keyword evidence="8" id="KW-1003">Cell membrane</keyword>
<dbReference type="GO" id="GO:0005886">
    <property type="term" value="C:plasma membrane"/>
    <property type="evidence" value="ECO:0007669"/>
    <property type="project" value="UniProtKB-SubCell"/>
</dbReference>
<dbReference type="InterPro" id="IPR051014">
    <property type="entry name" value="Cation_Transport_ATPase_IB"/>
</dbReference>
<keyword evidence="8" id="KW-0067">ATP-binding</keyword>
<evidence type="ECO:0000313" key="12">
    <source>
        <dbReference type="Proteomes" id="UP000007383"/>
    </source>
</evidence>
<dbReference type="GO" id="GO:0015086">
    <property type="term" value="F:cadmium ion transmembrane transporter activity"/>
    <property type="evidence" value="ECO:0007669"/>
    <property type="project" value="TreeGrafter"/>
</dbReference>
<dbReference type="Gene3D" id="3.40.1110.10">
    <property type="entry name" value="Calcium-transporting ATPase, cytoplasmic domain N"/>
    <property type="match status" value="1"/>
</dbReference>
<comment type="similarity">
    <text evidence="2 8">Belongs to the cation transport ATPase (P-type) (TC 3.A.3) family. Type IB subfamily.</text>
</comment>
<name>H9UL79_SPIAZ</name>
<keyword evidence="4 8" id="KW-1133">Transmembrane helix</keyword>
<evidence type="ECO:0000256" key="2">
    <source>
        <dbReference type="ARBA" id="ARBA00006024"/>
    </source>
</evidence>
<dbReference type="InterPro" id="IPR023299">
    <property type="entry name" value="ATPase_P-typ_cyto_dom_N"/>
</dbReference>
<proteinExistence type="inferred from homology"/>
<evidence type="ECO:0000256" key="8">
    <source>
        <dbReference type="RuleBase" id="RU362081"/>
    </source>
</evidence>
<dbReference type="NCBIfam" id="TIGR01525">
    <property type="entry name" value="ATPase-IB_hvy"/>
    <property type="match status" value="1"/>
</dbReference>
<dbReference type="eggNOG" id="COG2217">
    <property type="taxonomic scope" value="Bacteria"/>
</dbReference>
<keyword evidence="3 8" id="KW-0812">Transmembrane</keyword>
<gene>
    <name evidence="11" type="ordered locus">Spiaf_2236</name>
</gene>
<dbReference type="EMBL" id="CP003282">
    <property type="protein sequence ID" value="AFG38272.1"/>
    <property type="molecule type" value="Genomic_DNA"/>
</dbReference>
<keyword evidence="5 8" id="KW-0472">Membrane</keyword>
<feature type="transmembrane region" description="Helical" evidence="8">
    <location>
        <begin position="58"/>
        <end position="77"/>
    </location>
</feature>
<dbReference type="InterPro" id="IPR001757">
    <property type="entry name" value="P_typ_ATPase"/>
</dbReference>
<dbReference type="STRING" id="889378.Spiaf_2236"/>
<dbReference type="RefSeq" id="WP_014456255.1">
    <property type="nucleotide sequence ID" value="NC_017098.1"/>
</dbReference>
<feature type="transmembrane region" description="Helical" evidence="8">
    <location>
        <begin position="312"/>
        <end position="337"/>
    </location>
</feature>
<dbReference type="InterPro" id="IPR018303">
    <property type="entry name" value="ATPase_P-typ_P_site"/>
</dbReference>
<sequence>MSEQFGYVSQAEPEDSGLSGADDGCGSSACSCSSAGSSPFAEPRAAHRPAHRVGRQGMLHLARIAGAIGLLGGAVLLQPMPAAWAGFVAAYLLVGGQVVWRAARSCLHGAVFDEMFLMSIATLGAFAIGEPAEAVAVMLFYSVGEFFQDTAVRRSRRSIAGLMDLRPDNARVLNAAGETELLPPEQVAVSSIIVVFPGERLPLDGLVEDGSGFLDTAALTGEAVPRRVGVGDPVSAGCISLDSRLRIRVTRRFSESSVARILALVQDAAERKSLTERFITRFARVYTPVVVALAAAVAVLPPLLAGGDWYTWLYRALVVLVISCPCALVVSIPLSYFAGIGGAARRRVLVKGANYLDTLNDLHTLVLDKTGTLTCGVFAVHRVAPAPGWSREALLETAAHAESSSSHPIAVSVRAAWGGAIQVDRVTEVREESGHGITARVDGRMVLVGSERLMQRAGIPCQSCPHPGSVVHIAAGGRYAGWLVVSDRVRTEAAMALQRLRRLGIRRIAMLTGDTDAAAREIAGQLGIEEIYSQLLPEDKVAITEDLQRQLPPGGRLGFVGDGINDAPVLMRADVGMAMGGLGSDAAIEAADVVLMDDSLLRVPAALEAAGRTRRIVRQNIVFTLLAKLVFITLGAVGLAGMWAAIIGDVGVSLLAVLNAVRALGRPQALAD</sequence>
<dbReference type="Pfam" id="PF00702">
    <property type="entry name" value="Hydrolase"/>
    <property type="match status" value="1"/>
</dbReference>
<dbReference type="KEGG" id="sfc:Spiaf_2236"/>
<evidence type="ECO:0000256" key="9">
    <source>
        <dbReference type="SAM" id="MobiDB-lite"/>
    </source>
</evidence>
<dbReference type="PRINTS" id="PR00119">
    <property type="entry name" value="CATATPASE"/>
</dbReference>
<evidence type="ECO:0000256" key="7">
    <source>
        <dbReference type="ARBA" id="ARBA00047308"/>
    </source>
</evidence>
<dbReference type="AlphaFoldDB" id="H9UL79"/>
<dbReference type="EC" id="7.2.2.12" evidence="6"/>
<dbReference type="Pfam" id="PF00122">
    <property type="entry name" value="E1-E2_ATPase"/>
    <property type="match status" value="1"/>
</dbReference>
<dbReference type="NCBIfam" id="TIGR01494">
    <property type="entry name" value="ATPase_P-type"/>
    <property type="match status" value="1"/>
</dbReference>
<reference evidence="12" key="1">
    <citation type="journal article" date="2013" name="Stand. Genomic Sci.">
        <title>Complete genome sequence of the halophilic bacterium Spirochaeta africana type strain (Z-7692(T)) from the alkaline Lake Magadi in the East African Rift.</title>
        <authorList>
            <person name="Liolos K."/>
            <person name="Abt B."/>
            <person name="Scheuner C."/>
            <person name="Teshima H."/>
            <person name="Held B."/>
            <person name="Lapidus A."/>
            <person name="Nolan M."/>
            <person name="Lucas S."/>
            <person name="Deshpande S."/>
            <person name="Cheng J.F."/>
            <person name="Tapia R."/>
            <person name="Goodwin L.A."/>
            <person name="Pitluck S."/>
            <person name="Pagani I."/>
            <person name="Ivanova N."/>
            <person name="Mavromatis K."/>
            <person name="Mikhailova N."/>
            <person name="Huntemann M."/>
            <person name="Pati A."/>
            <person name="Chen A."/>
            <person name="Palaniappan K."/>
            <person name="Land M."/>
            <person name="Rohde M."/>
            <person name="Tindall B.J."/>
            <person name="Detter J.C."/>
            <person name="Goker M."/>
            <person name="Bristow J."/>
            <person name="Eisen J.A."/>
            <person name="Markowitz V."/>
            <person name="Hugenholtz P."/>
            <person name="Woyke T."/>
            <person name="Klenk H.P."/>
            <person name="Kyrpides N.C."/>
        </authorList>
    </citation>
    <scope>NUCLEOTIDE SEQUENCE</scope>
    <source>
        <strain evidence="12">ATCC 700263 / DSM 8902 / Z-7692</strain>
    </source>
</reference>
<accession>H9UL79</accession>
<evidence type="ECO:0000256" key="1">
    <source>
        <dbReference type="ARBA" id="ARBA00004370"/>
    </source>
</evidence>
<dbReference type="GO" id="GO:0016463">
    <property type="term" value="F:P-type zinc transporter activity"/>
    <property type="evidence" value="ECO:0007669"/>
    <property type="project" value="UniProtKB-EC"/>
</dbReference>
<dbReference type="Gene3D" id="3.40.50.1000">
    <property type="entry name" value="HAD superfamily/HAD-like"/>
    <property type="match status" value="1"/>
</dbReference>
<dbReference type="PANTHER" id="PTHR48085:SF5">
    <property type="entry name" value="CADMIUM_ZINC-TRANSPORTING ATPASE HMA4-RELATED"/>
    <property type="match status" value="1"/>
</dbReference>
<comment type="catalytic activity">
    <reaction evidence="7">
        <text>Zn(2+)(in) + ATP + H2O = Zn(2+)(out) + ADP + phosphate + H(+)</text>
        <dbReference type="Rhea" id="RHEA:20621"/>
        <dbReference type="ChEBI" id="CHEBI:15377"/>
        <dbReference type="ChEBI" id="CHEBI:15378"/>
        <dbReference type="ChEBI" id="CHEBI:29105"/>
        <dbReference type="ChEBI" id="CHEBI:30616"/>
        <dbReference type="ChEBI" id="CHEBI:43474"/>
        <dbReference type="ChEBI" id="CHEBI:456216"/>
        <dbReference type="EC" id="7.2.2.12"/>
    </reaction>
</comment>
<feature type="transmembrane region" description="Helical" evidence="8">
    <location>
        <begin position="83"/>
        <end position="103"/>
    </location>
</feature>
<dbReference type="SUPFAM" id="SSF81665">
    <property type="entry name" value="Calcium ATPase, transmembrane domain M"/>
    <property type="match status" value="1"/>
</dbReference>
<dbReference type="HOGENOM" id="CLU_001771_6_2_12"/>
<evidence type="ECO:0000256" key="4">
    <source>
        <dbReference type="ARBA" id="ARBA00022989"/>
    </source>
</evidence>
<dbReference type="PANTHER" id="PTHR48085">
    <property type="entry name" value="CADMIUM/ZINC-TRANSPORTING ATPASE HMA2-RELATED"/>
    <property type="match status" value="1"/>
</dbReference>
<keyword evidence="8" id="KW-0547">Nucleotide-binding</keyword>
<dbReference type="OrthoDB" id="9760364at2"/>
<evidence type="ECO:0000259" key="10">
    <source>
        <dbReference type="Pfam" id="PF00122"/>
    </source>
</evidence>
<dbReference type="InterPro" id="IPR036412">
    <property type="entry name" value="HAD-like_sf"/>
</dbReference>
<feature type="domain" description="P-type ATPase A" evidence="10">
    <location>
        <begin position="165"/>
        <end position="266"/>
    </location>
</feature>
<evidence type="ECO:0000256" key="6">
    <source>
        <dbReference type="ARBA" id="ARBA00039097"/>
    </source>
</evidence>
<dbReference type="Gene3D" id="2.70.150.10">
    <property type="entry name" value="Calcium-transporting ATPase, cytoplasmic transduction domain A"/>
    <property type="match status" value="1"/>
</dbReference>
<dbReference type="GO" id="GO:0005524">
    <property type="term" value="F:ATP binding"/>
    <property type="evidence" value="ECO:0007669"/>
    <property type="project" value="UniProtKB-UniRule"/>
</dbReference>
<dbReference type="Proteomes" id="UP000007383">
    <property type="component" value="Chromosome"/>
</dbReference>
<dbReference type="InterPro" id="IPR023298">
    <property type="entry name" value="ATPase_P-typ_TM_dom_sf"/>
</dbReference>
<evidence type="ECO:0000256" key="5">
    <source>
        <dbReference type="ARBA" id="ARBA00023136"/>
    </source>
</evidence>
<dbReference type="GO" id="GO:0016887">
    <property type="term" value="F:ATP hydrolysis activity"/>
    <property type="evidence" value="ECO:0007669"/>
    <property type="project" value="InterPro"/>
</dbReference>
<dbReference type="InterPro" id="IPR027256">
    <property type="entry name" value="P-typ_ATPase_IB"/>
</dbReference>